<accession>A0ABM1DRA6</accession>
<reference evidence="6" key="1">
    <citation type="submission" date="2025-08" db="UniProtKB">
        <authorList>
            <consortium name="RefSeq"/>
        </authorList>
    </citation>
    <scope>IDENTIFICATION</scope>
</reference>
<evidence type="ECO:0000259" key="4">
    <source>
        <dbReference type="PROSITE" id="PS51034"/>
    </source>
</evidence>
<dbReference type="Pfam" id="PF00100">
    <property type="entry name" value="Zona_pellucida"/>
    <property type="match status" value="1"/>
</dbReference>
<keyword evidence="3" id="KW-0732">Signal</keyword>
<evidence type="ECO:0000313" key="5">
    <source>
        <dbReference type="Proteomes" id="UP000695022"/>
    </source>
</evidence>
<keyword evidence="1" id="KW-1015">Disulfide bond</keyword>
<keyword evidence="2" id="KW-0812">Transmembrane</keyword>
<feature type="chain" id="PRO_5045982095" evidence="3">
    <location>
        <begin position="20"/>
        <end position="516"/>
    </location>
</feature>
<organism evidence="5 6">
    <name type="scientific">Priapulus caudatus</name>
    <name type="common">Priapulid worm</name>
    <dbReference type="NCBI Taxonomy" id="37621"/>
    <lineage>
        <taxon>Eukaryota</taxon>
        <taxon>Metazoa</taxon>
        <taxon>Ecdysozoa</taxon>
        <taxon>Scalidophora</taxon>
        <taxon>Priapulida</taxon>
        <taxon>Priapulimorpha</taxon>
        <taxon>Priapulimorphida</taxon>
        <taxon>Priapulidae</taxon>
        <taxon>Priapulus</taxon>
    </lineage>
</organism>
<dbReference type="PROSITE" id="PS51034">
    <property type="entry name" value="ZP_2"/>
    <property type="match status" value="1"/>
</dbReference>
<keyword evidence="5" id="KW-1185">Reference proteome</keyword>
<sequence>MKLAVIVVALVMSVSPAMAQDGSARFQLLDADGNINSDFRDQVSTRLKAQFPDTDFSQLDREKIRDAVRKRIGSRREGGQLSADEIEKRIRDGIQERLPDLDVSTLNRTVLRESIRTRLQSRFPNADFNKDLIQQIQANRVTGVTTDCDLSGGTMKISMTFKRPFTGNVFAKGFYNAGCRVLGTGEKNIAVNVPLTGCGTITEVINEEDKDGGETIYYVNRIVVMYEAEWGVLSETDRAYQVACQFGGTGTRLITAGPYNIPGLGITEVAPATVAAPSCWMKVVPGTDPLVSEVSDFILGETALLVVTLHDNSNFDVFVRDCYAHDGQNGNIALIDELGCPAHKKVSMTDVITDKESQPGETLVYLPFKVFKFPDIDQVYFQCKCRVCVHDCLGDYQPDCSDKSARSKRQTIITELNDLLPGRRDNSTDLNVFNSIRVQIPEEGKDIYNDIQNRRLAERAPAPRNGDICVAKTTFTAAAAVGGAVLMTSLIVCCMLIVRLSSRGKMAPHSNTEIKY</sequence>
<keyword evidence="2" id="KW-0472">Membrane</keyword>
<dbReference type="Proteomes" id="UP000695022">
    <property type="component" value="Unplaced"/>
</dbReference>
<dbReference type="InterPro" id="IPR001507">
    <property type="entry name" value="ZP_dom"/>
</dbReference>
<dbReference type="Gene3D" id="2.60.40.4100">
    <property type="entry name" value="Zona pellucida, ZP-C domain"/>
    <property type="match status" value="1"/>
</dbReference>
<dbReference type="PANTHER" id="PTHR46560">
    <property type="entry name" value="CYPHER, ISOFORM B"/>
    <property type="match status" value="1"/>
</dbReference>
<name>A0ABM1DRA6_PRICU</name>
<evidence type="ECO:0000256" key="2">
    <source>
        <dbReference type="SAM" id="Phobius"/>
    </source>
</evidence>
<feature type="domain" description="ZP" evidence="4">
    <location>
        <begin position="147"/>
        <end position="407"/>
    </location>
</feature>
<evidence type="ECO:0000256" key="1">
    <source>
        <dbReference type="ARBA" id="ARBA00023157"/>
    </source>
</evidence>
<dbReference type="RefSeq" id="XP_014662477.1">
    <property type="nucleotide sequence ID" value="XM_014806991.1"/>
</dbReference>
<feature type="transmembrane region" description="Helical" evidence="2">
    <location>
        <begin position="475"/>
        <end position="498"/>
    </location>
</feature>
<keyword evidence="2" id="KW-1133">Transmembrane helix</keyword>
<gene>
    <name evidence="6" type="primary">LOC106805420</name>
</gene>
<dbReference type="GeneID" id="106805420"/>
<feature type="signal peptide" evidence="3">
    <location>
        <begin position="1"/>
        <end position="19"/>
    </location>
</feature>
<dbReference type="SMART" id="SM00241">
    <property type="entry name" value="ZP"/>
    <property type="match status" value="1"/>
</dbReference>
<protein>
    <submittedName>
        <fullName evidence="6">Uncharacterized protein LOC106805420</fullName>
    </submittedName>
</protein>
<proteinExistence type="predicted"/>
<dbReference type="InterPro" id="IPR055355">
    <property type="entry name" value="ZP-C"/>
</dbReference>
<evidence type="ECO:0000313" key="6">
    <source>
        <dbReference type="RefSeq" id="XP_014662477.1"/>
    </source>
</evidence>
<evidence type="ECO:0000256" key="3">
    <source>
        <dbReference type="SAM" id="SignalP"/>
    </source>
</evidence>
<dbReference type="InterPro" id="IPR042235">
    <property type="entry name" value="ZP-C_dom"/>
</dbReference>
<dbReference type="PANTHER" id="PTHR46560:SF5">
    <property type="entry name" value="CYPHER, ISOFORM B"/>
    <property type="match status" value="1"/>
</dbReference>